<dbReference type="EMBL" id="BAAATJ010000029">
    <property type="protein sequence ID" value="GAA2412880.1"/>
    <property type="molecule type" value="Genomic_DNA"/>
</dbReference>
<sequence>MTDTGELLVRRLREAGYEVAGVAADGGVVALAGLAELRDGGRVRF</sequence>
<comment type="caution">
    <text evidence="1">The sequence shown here is derived from an EMBL/GenBank/DDBJ whole genome shotgun (WGS) entry which is preliminary data.</text>
</comment>
<gene>
    <name evidence="1" type="ORF">GCM10010420_47890</name>
</gene>
<dbReference type="Proteomes" id="UP001500058">
    <property type="component" value="Unassembled WGS sequence"/>
</dbReference>
<reference evidence="1 2" key="1">
    <citation type="journal article" date="2019" name="Int. J. Syst. Evol. Microbiol.">
        <title>The Global Catalogue of Microorganisms (GCM) 10K type strain sequencing project: providing services to taxonomists for standard genome sequencing and annotation.</title>
        <authorList>
            <consortium name="The Broad Institute Genomics Platform"/>
            <consortium name="The Broad Institute Genome Sequencing Center for Infectious Disease"/>
            <person name="Wu L."/>
            <person name="Ma J."/>
        </authorList>
    </citation>
    <scope>NUCLEOTIDE SEQUENCE [LARGE SCALE GENOMIC DNA]</scope>
    <source>
        <strain evidence="1 2">JCM 6921</strain>
    </source>
</reference>
<evidence type="ECO:0008006" key="3">
    <source>
        <dbReference type="Google" id="ProtNLM"/>
    </source>
</evidence>
<protein>
    <recommendedName>
        <fullName evidence="3">Response regulatory domain-containing protein</fullName>
    </recommendedName>
</protein>
<name>A0ABN3IUS7_9ACTN</name>
<accession>A0ABN3IUS7</accession>
<keyword evidence="2" id="KW-1185">Reference proteome</keyword>
<evidence type="ECO:0000313" key="2">
    <source>
        <dbReference type="Proteomes" id="UP001500058"/>
    </source>
</evidence>
<organism evidence="1 2">
    <name type="scientific">Streptomyces glaucosporus</name>
    <dbReference type="NCBI Taxonomy" id="284044"/>
    <lineage>
        <taxon>Bacteria</taxon>
        <taxon>Bacillati</taxon>
        <taxon>Actinomycetota</taxon>
        <taxon>Actinomycetes</taxon>
        <taxon>Kitasatosporales</taxon>
        <taxon>Streptomycetaceae</taxon>
        <taxon>Streptomyces</taxon>
    </lineage>
</organism>
<evidence type="ECO:0000313" key="1">
    <source>
        <dbReference type="EMBL" id="GAA2412880.1"/>
    </source>
</evidence>
<proteinExistence type="predicted"/>
<dbReference type="RefSeq" id="WP_344633192.1">
    <property type="nucleotide sequence ID" value="NZ_BAAATJ010000029.1"/>
</dbReference>